<dbReference type="InterPro" id="IPR000873">
    <property type="entry name" value="AMP-dep_synth/lig_dom"/>
</dbReference>
<feature type="domain" description="Carrier" evidence="4">
    <location>
        <begin position="952"/>
        <end position="1029"/>
    </location>
</feature>
<reference evidence="5 6" key="1">
    <citation type="journal article" date="2019" name="Emerg. Microbes Infect.">
        <title>Comprehensive subspecies identification of 175 nontuberculous mycobacteria species based on 7547 genomic profiles.</title>
        <authorList>
            <person name="Matsumoto Y."/>
            <person name="Kinjo T."/>
            <person name="Motooka D."/>
            <person name="Nabeya D."/>
            <person name="Jung N."/>
            <person name="Uechi K."/>
            <person name="Horii T."/>
            <person name="Iida T."/>
            <person name="Fujita J."/>
            <person name="Nakamura S."/>
        </authorList>
    </citation>
    <scope>NUCLEOTIDE SEQUENCE [LARGE SCALE GENOMIC DNA]</scope>
    <source>
        <strain evidence="5 6">JCM 18439</strain>
    </source>
</reference>
<dbReference type="Gene3D" id="2.30.38.10">
    <property type="entry name" value="Luciferase, Domain 3"/>
    <property type="match status" value="1"/>
</dbReference>
<dbReference type="InterPro" id="IPR020806">
    <property type="entry name" value="PKS_PP-bd"/>
</dbReference>
<dbReference type="InterPro" id="IPR020845">
    <property type="entry name" value="AMP-binding_CS"/>
</dbReference>
<dbReference type="InterPro" id="IPR036736">
    <property type="entry name" value="ACP-like_sf"/>
</dbReference>
<dbReference type="SUPFAM" id="SSF56801">
    <property type="entry name" value="Acetyl-CoA synthetase-like"/>
    <property type="match status" value="1"/>
</dbReference>
<proteinExistence type="predicted"/>
<evidence type="ECO:0000256" key="2">
    <source>
        <dbReference type="ARBA" id="ARBA00022450"/>
    </source>
</evidence>
<dbReference type="GO" id="GO:0005829">
    <property type="term" value="C:cytosol"/>
    <property type="evidence" value="ECO:0007669"/>
    <property type="project" value="TreeGrafter"/>
</dbReference>
<evidence type="ECO:0000259" key="4">
    <source>
        <dbReference type="PROSITE" id="PS50075"/>
    </source>
</evidence>
<dbReference type="Proteomes" id="UP000466431">
    <property type="component" value="Chromosome"/>
</dbReference>
<dbReference type="InterPro" id="IPR010071">
    <property type="entry name" value="AA_adenyl_dom"/>
</dbReference>
<dbReference type="PANTHER" id="PTHR45527">
    <property type="entry name" value="NONRIBOSOMAL PEPTIDE SYNTHETASE"/>
    <property type="match status" value="1"/>
</dbReference>
<dbReference type="Gene3D" id="3.30.300.30">
    <property type="match status" value="1"/>
</dbReference>
<dbReference type="PROSITE" id="PS00455">
    <property type="entry name" value="AMP_BINDING"/>
    <property type="match status" value="1"/>
</dbReference>
<dbReference type="UniPathway" id="UPA00011"/>
<dbReference type="Pfam" id="PF00668">
    <property type="entry name" value="Condensation"/>
    <property type="match status" value="2"/>
</dbReference>
<dbReference type="Pfam" id="PF00501">
    <property type="entry name" value="AMP-binding"/>
    <property type="match status" value="1"/>
</dbReference>
<evidence type="ECO:0000313" key="5">
    <source>
        <dbReference type="EMBL" id="BBY41950.1"/>
    </source>
</evidence>
<keyword evidence="3" id="KW-0597">Phosphoprotein</keyword>
<dbReference type="GO" id="GO:0031177">
    <property type="term" value="F:phosphopantetheine binding"/>
    <property type="evidence" value="ECO:0007669"/>
    <property type="project" value="InterPro"/>
</dbReference>
<dbReference type="InterPro" id="IPR009081">
    <property type="entry name" value="PP-bd_ACP"/>
</dbReference>
<dbReference type="InterPro" id="IPR025110">
    <property type="entry name" value="AMP-bd_C"/>
</dbReference>
<dbReference type="GO" id="GO:0043041">
    <property type="term" value="P:amino acid activation for nonribosomal peptide biosynthetic process"/>
    <property type="evidence" value="ECO:0007669"/>
    <property type="project" value="TreeGrafter"/>
</dbReference>
<evidence type="ECO:0000256" key="1">
    <source>
        <dbReference type="ARBA" id="ARBA00001957"/>
    </source>
</evidence>
<dbReference type="SMART" id="SM00823">
    <property type="entry name" value="PKS_PP"/>
    <property type="match status" value="1"/>
</dbReference>
<organism evidence="5 6">
    <name type="scientific">Mycolicibacterium celeriflavum</name>
    <name type="common">Mycobacterium celeriflavum</name>
    <dbReference type="NCBI Taxonomy" id="1249101"/>
    <lineage>
        <taxon>Bacteria</taxon>
        <taxon>Bacillati</taxon>
        <taxon>Actinomycetota</taxon>
        <taxon>Actinomycetes</taxon>
        <taxon>Mycobacteriales</taxon>
        <taxon>Mycobacteriaceae</taxon>
        <taxon>Mycolicibacterium</taxon>
    </lineage>
</organism>
<dbReference type="SUPFAM" id="SSF52777">
    <property type="entry name" value="CoA-dependent acyltransferases"/>
    <property type="match status" value="4"/>
</dbReference>
<evidence type="ECO:0000256" key="3">
    <source>
        <dbReference type="ARBA" id="ARBA00022553"/>
    </source>
</evidence>
<dbReference type="InterPro" id="IPR001242">
    <property type="entry name" value="Condensation_dom"/>
</dbReference>
<gene>
    <name evidence="5" type="primary">mbtF</name>
    <name evidence="5" type="ORF">MCEL_02450</name>
</gene>
<protein>
    <submittedName>
        <fullName evidence="5">Non-ribosomal peptide synthetase</fullName>
    </submittedName>
</protein>
<dbReference type="InterPro" id="IPR045851">
    <property type="entry name" value="AMP-bd_C_sf"/>
</dbReference>
<dbReference type="Gene3D" id="3.30.559.10">
    <property type="entry name" value="Chloramphenicol acetyltransferase-like domain"/>
    <property type="match status" value="2"/>
</dbReference>
<dbReference type="SMART" id="SM01294">
    <property type="entry name" value="PKS_PP_betabranch"/>
    <property type="match status" value="1"/>
</dbReference>
<dbReference type="Gene3D" id="3.30.559.30">
    <property type="entry name" value="Nonribosomal peptide synthetase, condensation domain"/>
    <property type="match status" value="2"/>
</dbReference>
<dbReference type="PROSITE" id="PS50075">
    <property type="entry name" value="CARRIER"/>
    <property type="match status" value="1"/>
</dbReference>
<dbReference type="NCBIfam" id="TIGR01733">
    <property type="entry name" value="AA-adenyl-dom"/>
    <property type="match status" value="1"/>
</dbReference>
<keyword evidence="6" id="KW-1185">Reference proteome</keyword>
<name>A0A7I7RC52_MYCCF</name>
<dbReference type="EMBL" id="AP022591">
    <property type="protein sequence ID" value="BBY41950.1"/>
    <property type="molecule type" value="Genomic_DNA"/>
</dbReference>
<dbReference type="GO" id="GO:0008610">
    <property type="term" value="P:lipid biosynthetic process"/>
    <property type="evidence" value="ECO:0007669"/>
    <property type="project" value="UniProtKB-ARBA"/>
</dbReference>
<dbReference type="Gene3D" id="3.40.50.980">
    <property type="match status" value="2"/>
</dbReference>
<dbReference type="SUPFAM" id="SSF47336">
    <property type="entry name" value="ACP-like"/>
    <property type="match status" value="1"/>
</dbReference>
<dbReference type="Pfam" id="PF00550">
    <property type="entry name" value="PP-binding"/>
    <property type="match status" value="1"/>
</dbReference>
<evidence type="ECO:0000313" key="6">
    <source>
        <dbReference type="Proteomes" id="UP000466431"/>
    </source>
</evidence>
<comment type="cofactor">
    <cofactor evidence="1">
        <name>pantetheine 4'-phosphate</name>
        <dbReference type="ChEBI" id="CHEBI:47942"/>
    </cofactor>
</comment>
<dbReference type="GO" id="GO:0044550">
    <property type="term" value="P:secondary metabolite biosynthetic process"/>
    <property type="evidence" value="ECO:0007669"/>
    <property type="project" value="TreeGrafter"/>
</dbReference>
<dbReference type="Pfam" id="PF13193">
    <property type="entry name" value="AMP-binding_C"/>
    <property type="match status" value="1"/>
</dbReference>
<accession>A0A7I7RC52</accession>
<dbReference type="CDD" id="cd05930">
    <property type="entry name" value="A_NRPS"/>
    <property type="match status" value="1"/>
</dbReference>
<dbReference type="PANTHER" id="PTHR45527:SF1">
    <property type="entry name" value="FATTY ACID SYNTHASE"/>
    <property type="match status" value="1"/>
</dbReference>
<dbReference type="Gene3D" id="1.10.1200.10">
    <property type="entry name" value="ACP-like"/>
    <property type="match status" value="1"/>
</dbReference>
<dbReference type="GO" id="GO:0003824">
    <property type="term" value="F:catalytic activity"/>
    <property type="evidence" value="ECO:0007669"/>
    <property type="project" value="InterPro"/>
</dbReference>
<sequence length="1457" mass="156906">MTSTQSKSEPTVAIEDVMALSPLQQGLFSLAQLSTGEDGGEDPYVIAMVAEVTGDLDTDLLRECAAAMLARHPNLRASFLRAQSKPVQVVPNRVDLPWRHLTAAADEVDALEADERHRPFNLERGPAIRFVLIETPGPRWRFIVVAHHIIIDGWSLPLFVGELISLYRSGGDPAALPPPPRPYRDYIGWLAARDQETSRNLWREHLADLGGPTLVTPALASGEPPAGEPRRTEINLDRAASLSLAEAARSHGVTVNTLVQMAWAAVLSAFTDRSDVVFGVTVSGRPGELAGVETMVGLFINTVPLRVRLDPMAPVGTQCVALQREAAKLRDHSYLPHNELRSLGGIGEMFDTLLVYENFPPGGLVGGGDFVANGATFRPAALESVSHFPVTIAAHMIGDELTVLVEVIDGALGQMSPESLGRRVLTTAQRLITHWDNPLRDVSVLIEGEGQNATAGLAPVPSHLGVHTAFTETTSSRLASPALSWSGGELTYRELDEAADRLAAALANRGVHTETPVAIRLSRGPQYVIAMFAVLKAGGVIVPLDPGMPAERIADILGQCGATVVVDDEMLAAAGAEAVEDFRAVPAAPGQAAYMVFTSGTTGKPKGVVGTHQALLAYADDHARNVLRPAAARLQHPLRVAHAWSFTFDAAWQPLAALLDGHAVHIVDDDVQRDAEALVETIGRYGIDLIDTTPSMFAQLRAVGLLTTVPLGVLALGGEAVGIPAWNMIRDECARTGMTAYNCYGPTETTVEAVMAAIADHEEPTIGRPTSPSRAYVLDSWLRPVPDGVPGELYLAGRQLTRGYLGRQGETAARFVADPSAPGERMYRTGDVVRRRPDAALEFLGRSDAQVKIRGFRVEPAEISAVLHTHPAVRHAHVAVREQRWGPQLVAFVAASPAPDVSELRALVSKRLPRYMVPHSIVVVEQMPLTAHGKVDEAALAEIAVAESPSAAPETETEAALAAVLAEVLNGTDSPDIDVAADFLALGLDSIVALSVVQAARRRGIPLRARLMLECATLRELAAAVDSESDVARHGDDPQGPIPVLPNAHWLYEHGDPRRLAQTEAIALPDGITRAQLERLLHAVVDGHEMLHSRLDRQTMTFVEHPVQDLLTEVRIDGVAETLPDAVAEHGRRSVERLDPQRGSMFAAVWLRPSRGAGVLLLTAHVLAMDPASWRVVLAELDAAWHTVASGRDPSPTPEHTSYRRWSRLLSERAYALDTADFWAAQLDGDDPALGARRLRPQTDRVGDVVVSMAVTETDLTRRLLNGSEPAPHLLALAAARTVTRWRLHRGQETPPPLLALETHGRADGVVDGADTSDTVGLLTAIYPLRVRSARDVAQIPGDGIDYGLLRYLRPDTAERLAAYREPQLLLNFLGRVHVGIDGGALRPDRALLAGVSQIPEPQLAVRHELTVLAAVLGDTDAPVLGTQWRTLPDILTADDVTTLQAMWQESLREVVS</sequence>
<dbReference type="KEGG" id="mcee:MCEL_02450"/>
<keyword evidence="2" id="KW-0596">Phosphopantetheine</keyword>
<dbReference type="InterPro" id="IPR023213">
    <property type="entry name" value="CAT-like_dom_sf"/>
</dbReference>